<feature type="chain" id="PRO_5036919572" evidence="1">
    <location>
        <begin position="23"/>
        <end position="464"/>
    </location>
</feature>
<proteinExistence type="predicted"/>
<reference evidence="3" key="1">
    <citation type="submission" date="2020-08" db="EMBL/GenBank/DDBJ databases">
        <title>Pontibacter sp. SD6 16S ribosomal RNA gene Genome sequencing and assembly.</title>
        <authorList>
            <person name="Kang M."/>
        </authorList>
    </citation>
    <scope>NUCLEOTIDE SEQUENCE</scope>
    <source>
        <strain evidence="3">SD6</strain>
    </source>
</reference>
<accession>A0A923N838</accession>
<dbReference type="RefSeq" id="WP_187067157.1">
    <property type="nucleotide sequence ID" value="NZ_JACRVF010000002.1"/>
</dbReference>
<dbReference type="Proteomes" id="UP000603640">
    <property type="component" value="Unassembled WGS sequence"/>
</dbReference>
<dbReference type="Pfam" id="PF18962">
    <property type="entry name" value="Por_Secre_tail"/>
    <property type="match status" value="1"/>
</dbReference>
<evidence type="ECO:0000256" key="1">
    <source>
        <dbReference type="SAM" id="SignalP"/>
    </source>
</evidence>
<dbReference type="NCBIfam" id="TIGR04183">
    <property type="entry name" value="Por_Secre_tail"/>
    <property type="match status" value="1"/>
</dbReference>
<feature type="signal peptide" evidence="1">
    <location>
        <begin position="1"/>
        <end position="22"/>
    </location>
</feature>
<gene>
    <name evidence="3" type="ORF">H8S84_09930</name>
</gene>
<evidence type="ECO:0000313" key="4">
    <source>
        <dbReference type="Proteomes" id="UP000603640"/>
    </source>
</evidence>
<evidence type="ECO:0000313" key="3">
    <source>
        <dbReference type="EMBL" id="MBC5993151.1"/>
    </source>
</evidence>
<sequence>MKTRLLLLLAVVILLASSTTFATHISGGYISYKVDPQNPLKYEFTLTIFENAASNADEVSVQISMGDLNQVTIVKTETIVYSHAYQILKFKWEHTYQQPGNYVVSWKGVNRNPNIVNVTQPSDQLSIFVYTEVQPRLNPLNRHSIKTIVPAPLEAFTGEPFKTNLIAYDADGDKLTYELVIPQHVNQNFIPQNLPGYQFPVGLHINKFGELQWQNPMAKGEYAIAVKITEYKENQPTGYVIVDMQLHVKDRVHEPIVKLLNKDRLTINYDGSVYAKPEQLLKLEFFVEKAPNSTNPVYAKQFSDLDTLDLATPDFAARDSANGLAVTLRLTPGISIARNQPYIIGLRGSTSTITSQMVHQVYGWDFVNVYIGAQQPTSIRGDLPEQANLLVYPNPSTNKLVIEGDNLQGGQLKVFNRNGQQAFSYTLKEGSNTIKRPSHVPAGVYVYYIYKNGKAIKAGKLVLE</sequence>
<organism evidence="3 4">
    <name type="scientific">Pontibacter cellulosilyticus</name>
    <dbReference type="NCBI Taxonomy" id="1720253"/>
    <lineage>
        <taxon>Bacteria</taxon>
        <taxon>Pseudomonadati</taxon>
        <taxon>Bacteroidota</taxon>
        <taxon>Cytophagia</taxon>
        <taxon>Cytophagales</taxon>
        <taxon>Hymenobacteraceae</taxon>
        <taxon>Pontibacter</taxon>
    </lineage>
</organism>
<dbReference type="InterPro" id="IPR026444">
    <property type="entry name" value="Secre_tail"/>
</dbReference>
<keyword evidence="4" id="KW-1185">Reference proteome</keyword>
<evidence type="ECO:0000259" key="2">
    <source>
        <dbReference type="Pfam" id="PF18962"/>
    </source>
</evidence>
<comment type="caution">
    <text evidence="3">The sequence shown here is derived from an EMBL/GenBank/DDBJ whole genome shotgun (WGS) entry which is preliminary data.</text>
</comment>
<name>A0A923N838_9BACT</name>
<protein>
    <submittedName>
        <fullName evidence="3">T9SS type A sorting domain-containing protein</fullName>
    </submittedName>
</protein>
<feature type="domain" description="Secretion system C-terminal sorting" evidence="2">
    <location>
        <begin position="391"/>
        <end position="460"/>
    </location>
</feature>
<dbReference type="EMBL" id="JACRVF010000002">
    <property type="protein sequence ID" value="MBC5993151.1"/>
    <property type="molecule type" value="Genomic_DNA"/>
</dbReference>
<dbReference type="AlphaFoldDB" id="A0A923N838"/>
<keyword evidence="1" id="KW-0732">Signal</keyword>